<name>A0A5C5XYE5_9PLAN</name>
<dbReference type="Proteomes" id="UP000317238">
    <property type="component" value="Unassembled WGS sequence"/>
</dbReference>
<proteinExistence type="predicted"/>
<dbReference type="InterPro" id="IPR027417">
    <property type="entry name" value="P-loop_NTPase"/>
</dbReference>
<dbReference type="EMBL" id="SJPL01000001">
    <property type="protein sequence ID" value="TWT68397.1"/>
    <property type="molecule type" value="Genomic_DNA"/>
</dbReference>
<evidence type="ECO:0000313" key="2">
    <source>
        <dbReference type="EMBL" id="TWT68397.1"/>
    </source>
</evidence>
<gene>
    <name evidence="2" type="ORF">Pan14r_06420</name>
</gene>
<accession>A0A5C5XYE5</accession>
<protein>
    <submittedName>
        <fullName evidence="2">Uncharacterized protein</fullName>
    </submittedName>
</protein>
<sequence length="545" mass="59790">MMDLSPPPVSSIEEFREWIKRELLSAAIQCESVSIRDERVIFKGAKAGEFAVKFANHQRGGLLAKLASAYLPEIFGSTPQPQSVPADESAFRSPEIHPGTLVKAADRDNVGTVVDDLGHFCAVRFVSQDGNVAEVEIAKSMLRDLDGVPFSADQSDPIFKLVNAEELETGDFKIDYLIPGVLAGGQNAVLAGQFKTLKTSVGIDLALSLASGTSFLEQFPVAVDDAGIPRRRKVLFLTAESGLATIKETCLRVCEQRLVKLAAQRDYFTVTDRVPQLCNLSHVEQLMAIVKDNGFEVVVADPAYLMLDGERAGNVFAMGEQLRIFADIAAESDATPILIHHATKNNLNATDYQPLELKDLAWAGFAEFARQWLLLSRRERYAEGSGEHRLWLSVGGSAGHNGCWGLDVIEGHPDDVGGRRWEASIDSAKNSKEIAKQAAEAQREQRAADQEQKRQAKNRDKVVAAFRGIHPPRLTMKQIRVRGGLKTAAAEEVVGYMMRIEELKDAKVKAGNNQEYDGFELVVEQPRKATGDHRDLFTGTPGVPQ</sequence>
<organism evidence="2 3">
    <name type="scientific">Crateriforma conspicua</name>
    <dbReference type="NCBI Taxonomy" id="2527996"/>
    <lineage>
        <taxon>Bacteria</taxon>
        <taxon>Pseudomonadati</taxon>
        <taxon>Planctomycetota</taxon>
        <taxon>Planctomycetia</taxon>
        <taxon>Planctomycetales</taxon>
        <taxon>Planctomycetaceae</taxon>
        <taxon>Crateriforma</taxon>
    </lineage>
</organism>
<dbReference type="Gene3D" id="3.40.50.300">
    <property type="entry name" value="P-loop containing nucleotide triphosphate hydrolases"/>
    <property type="match status" value="1"/>
</dbReference>
<evidence type="ECO:0000313" key="3">
    <source>
        <dbReference type="Proteomes" id="UP000317238"/>
    </source>
</evidence>
<dbReference type="AlphaFoldDB" id="A0A5C5XYE5"/>
<dbReference type="RefSeq" id="WP_197203265.1">
    <property type="nucleotide sequence ID" value="NZ_SJPL01000001.1"/>
</dbReference>
<dbReference type="SUPFAM" id="SSF52540">
    <property type="entry name" value="P-loop containing nucleoside triphosphate hydrolases"/>
    <property type="match status" value="1"/>
</dbReference>
<dbReference type="Pfam" id="PF13481">
    <property type="entry name" value="AAA_25"/>
    <property type="match status" value="1"/>
</dbReference>
<feature type="region of interest" description="Disordered" evidence="1">
    <location>
        <begin position="429"/>
        <end position="459"/>
    </location>
</feature>
<reference evidence="2 3" key="1">
    <citation type="submission" date="2019-02" db="EMBL/GenBank/DDBJ databases">
        <title>Deep-cultivation of Planctomycetes and their phenomic and genomic characterization uncovers novel biology.</title>
        <authorList>
            <person name="Wiegand S."/>
            <person name="Jogler M."/>
            <person name="Boedeker C."/>
            <person name="Pinto D."/>
            <person name="Vollmers J."/>
            <person name="Rivas-Marin E."/>
            <person name="Kohn T."/>
            <person name="Peeters S.H."/>
            <person name="Heuer A."/>
            <person name="Rast P."/>
            <person name="Oberbeckmann S."/>
            <person name="Bunk B."/>
            <person name="Jeske O."/>
            <person name="Meyerdierks A."/>
            <person name="Storesund J.E."/>
            <person name="Kallscheuer N."/>
            <person name="Luecker S."/>
            <person name="Lage O.M."/>
            <person name="Pohl T."/>
            <person name="Merkel B.J."/>
            <person name="Hornburger P."/>
            <person name="Mueller R.-W."/>
            <person name="Bruemmer F."/>
            <person name="Labrenz M."/>
            <person name="Spormann A.M."/>
            <person name="Op Den Camp H."/>
            <person name="Overmann J."/>
            <person name="Amann R."/>
            <person name="Jetten M.S.M."/>
            <person name="Mascher T."/>
            <person name="Medema M.H."/>
            <person name="Devos D.P."/>
            <person name="Kaster A.-K."/>
            <person name="Ovreas L."/>
            <person name="Rohde M."/>
            <person name="Galperin M.Y."/>
            <person name="Jogler C."/>
        </authorList>
    </citation>
    <scope>NUCLEOTIDE SEQUENCE [LARGE SCALE GENOMIC DNA]</scope>
    <source>
        <strain evidence="2 3">Pan14r</strain>
    </source>
</reference>
<keyword evidence="3" id="KW-1185">Reference proteome</keyword>
<comment type="caution">
    <text evidence="2">The sequence shown here is derived from an EMBL/GenBank/DDBJ whole genome shotgun (WGS) entry which is preliminary data.</text>
</comment>
<evidence type="ECO:0000256" key="1">
    <source>
        <dbReference type="SAM" id="MobiDB-lite"/>
    </source>
</evidence>